<comment type="similarity">
    <text evidence="1">Belongs to the phD/YefM antitoxin family.</text>
</comment>
<reference evidence="2 3" key="1">
    <citation type="submission" date="2012-02" db="EMBL/GenBank/DDBJ databases">
        <title>The Genome Sequence of Bacteroides cellulosilyticus CL02T12C19.</title>
        <authorList>
            <consortium name="The Broad Institute Genome Sequencing Platform"/>
            <person name="Earl A."/>
            <person name="Ward D."/>
            <person name="Feldgarden M."/>
            <person name="Gevers D."/>
            <person name="Zitomersky N.L."/>
            <person name="Coyne M.J."/>
            <person name="Comstock L.E."/>
            <person name="Young S.K."/>
            <person name="Zeng Q."/>
            <person name="Gargeya S."/>
            <person name="Fitzgerald M."/>
            <person name="Haas B."/>
            <person name="Abouelleil A."/>
            <person name="Alvarado L."/>
            <person name="Arachchi H.M."/>
            <person name="Berlin A."/>
            <person name="Chapman S.B."/>
            <person name="Gearin G."/>
            <person name="Goldberg J."/>
            <person name="Griggs A."/>
            <person name="Gujja S."/>
            <person name="Hansen M."/>
            <person name="Heiman D."/>
            <person name="Howarth C."/>
            <person name="Larimer J."/>
            <person name="Lui A."/>
            <person name="MacDonald P.J.P."/>
            <person name="McCowen C."/>
            <person name="Montmayeur A."/>
            <person name="Murphy C."/>
            <person name="Neiman D."/>
            <person name="Pearson M."/>
            <person name="Priest M."/>
            <person name="Roberts A."/>
            <person name="Saif S."/>
            <person name="Shea T."/>
            <person name="Sisk P."/>
            <person name="Stolte C."/>
            <person name="Sykes S."/>
            <person name="Wortman J."/>
            <person name="Nusbaum C."/>
            <person name="Birren B."/>
        </authorList>
    </citation>
    <scope>NUCLEOTIDE SEQUENCE [LARGE SCALE GENOMIC DNA]</scope>
    <source>
        <strain evidence="2 3">CL02T12C19</strain>
    </source>
</reference>
<evidence type="ECO:0000256" key="1">
    <source>
        <dbReference type="ARBA" id="ARBA00009981"/>
    </source>
</evidence>
<organism evidence="2 3">
    <name type="scientific">Bacteroides cellulosilyticus CL02T12C19</name>
    <dbReference type="NCBI Taxonomy" id="997874"/>
    <lineage>
        <taxon>Bacteria</taxon>
        <taxon>Pseudomonadati</taxon>
        <taxon>Bacteroidota</taxon>
        <taxon>Bacteroidia</taxon>
        <taxon>Bacteroidales</taxon>
        <taxon>Bacteroidaceae</taxon>
        <taxon>Bacteroides</taxon>
    </lineage>
</organism>
<sequence>MHQINNRTAMLVISSREFRDNQKKYFDSVDNGEQVIVQRGKDRSYKLVPVTSHDICMTEEEFYEKIDRSIQQAKEGKVLKVSTNDGLKNLLGL</sequence>
<evidence type="ECO:0000313" key="2">
    <source>
        <dbReference type="EMBL" id="EIY16072.1"/>
    </source>
</evidence>
<dbReference type="SUPFAM" id="SSF143120">
    <property type="entry name" value="YefM-like"/>
    <property type="match status" value="1"/>
</dbReference>
<name>I8UST2_9BACE</name>
<comment type="caution">
    <text evidence="2">The sequence shown here is derived from an EMBL/GenBank/DDBJ whole genome shotgun (WGS) entry which is preliminary data.</text>
</comment>
<protein>
    <recommendedName>
        <fullName evidence="4">Prevent-host-death family protein</fullName>
    </recommendedName>
</protein>
<dbReference type="InterPro" id="IPR036165">
    <property type="entry name" value="YefM-like_sf"/>
</dbReference>
<dbReference type="EMBL" id="AGXG01000167">
    <property type="protein sequence ID" value="EIY16072.1"/>
    <property type="molecule type" value="Genomic_DNA"/>
</dbReference>
<evidence type="ECO:0000313" key="3">
    <source>
        <dbReference type="Proteomes" id="UP000003741"/>
    </source>
</evidence>
<keyword evidence="3" id="KW-1185">Reference proteome</keyword>
<gene>
    <name evidence="2" type="ORF">HMPREF1062_06356</name>
</gene>
<proteinExistence type="inferred from homology"/>
<accession>I8UST2</accession>
<dbReference type="PATRIC" id="fig|997874.3.peg.6533"/>
<dbReference type="AlphaFoldDB" id="I8UST2"/>
<dbReference type="HOGENOM" id="CLU_155837_5_0_10"/>
<evidence type="ECO:0008006" key="4">
    <source>
        <dbReference type="Google" id="ProtNLM"/>
    </source>
</evidence>
<dbReference type="Proteomes" id="UP000003741">
    <property type="component" value="Unassembled WGS sequence"/>
</dbReference>